<dbReference type="PANTHER" id="PTHR46060:SF1">
    <property type="entry name" value="MARINER MOS1 TRANSPOSASE-LIKE PROTEIN"/>
    <property type="match status" value="1"/>
</dbReference>
<keyword evidence="3" id="KW-1185">Reference proteome</keyword>
<proteinExistence type="predicted"/>
<accession>A0ABQ8SHU1</accession>
<feature type="compositionally biased region" description="Acidic residues" evidence="1">
    <location>
        <begin position="206"/>
        <end position="227"/>
    </location>
</feature>
<name>A0ABQ8SHU1_PERAM</name>
<dbReference type="Proteomes" id="UP001148838">
    <property type="component" value="Unassembled WGS sequence"/>
</dbReference>
<sequence>MKHLYYRKICEQLVPYQLKKEQESNRMAASLCHLQRYHEEEYAVQTRIVTRDETWCHHFEPESKRQYQQWKQILPHRTCPKQYTHVPGTEFGAVKASIGIYTVICLQPFIPSPPLHDILAALCTSTAADEPREFNLPTLPQRRITYVTEKLPGKYGVHSEEYLPIRTTYKEPKWVYRLRSGNRYNEKLRHPVRTCLSKQRVYLMEMDEEEEEEEDDDDDDDDEEVEGDPVPALNLLPHQGAASFNVPVRRRNHN</sequence>
<organism evidence="2 3">
    <name type="scientific">Periplaneta americana</name>
    <name type="common">American cockroach</name>
    <name type="synonym">Blatta americana</name>
    <dbReference type="NCBI Taxonomy" id="6978"/>
    <lineage>
        <taxon>Eukaryota</taxon>
        <taxon>Metazoa</taxon>
        <taxon>Ecdysozoa</taxon>
        <taxon>Arthropoda</taxon>
        <taxon>Hexapoda</taxon>
        <taxon>Insecta</taxon>
        <taxon>Pterygota</taxon>
        <taxon>Neoptera</taxon>
        <taxon>Polyneoptera</taxon>
        <taxon>Dictyoptera</taxon>
        <taxon>Blattodea</taxon>
        <taxon>Blattoidea</taxon>
        <taxon>Blattidae</taxon>
        <taxon>Blattinae</taxon>
        <taxon>Periplaneta</taxon>
    </lineage>
</organism>
<dbReference type="InterPro" id="IPR036397">
    <property type="entry name" value="RNaseH_sf"/>
</dbReference>
<dbReference type="InterPro" id="IPR052709">
    <property type="entry name" value="Transposase-MT_Hybrid"/>
</dbReference>
<evidence type="ECO:0000313" key="2">
    <source>
        <dbReference type="EMBL" id="KAJ4433222.1"/>
    </source>
</evidence>
<feature type="region of interest" description="Disordered" evidence="1">
    <location>
        <begin position="206"/>
        <end position="254"/>
    </location>
</feature>
<comment type="caution">
    <text evidence="2">The sequence shown here is derived from an EMBL/GenBank/DDBJ whole genome shotgun (WGS) entry which is preliminary data.</text>
</comment>
<evidence type="ECO:0000313" key="3">
    <source>
        <dbReference type="Proteomes" id="UP001148838"/>
    </source>
</evidence>
<evidence type="ECO:0000256" key="1">
    <source>
        <dbReference type="SAM" id="MobiDB-lite"/>
    </source>
</evidence>
<reference evidence="2 3" key="1">
    <citation type="journal article" date="2022" name="Allergy">
        <title>Genome assembly and annotation of Periplaneta americana reveal a comprehensive cockroach allergen profile.</title>
        <authorList>
            <person name="Wang L."/>
            <person name="Xiong Q."/>
            <person name="Saelim N."/>
            <person name="Wang L."/>
            <person name="Nong W."/>
            <person name="Wan A.T."/>
            <person name="Shi M."/>
            <person name="Liu X."/>
            <person name="Cao Q."/>
            <person name="Hui J.H.L."/>
            <person name="Sookrung N."/>
            <person name="Leung T.F."/>
            <person name="Tungtrongchitr A."/>
            <person name="Tsui S.K.W."/>
        </authorList>
    </citation>
    <scope>NUCLEOTIDE SEQUENCE [LARGE SCALE GENOMIC DNA]</scope>
    <source>
        <strain evidence="2">PWHHKU_190912</strain>
    </source>
</reference>
<dbReference type="PANTHER" id="PTHR46060">
    <property type="entry name" value="MARINER MOS1 TRANSPOSASE-LIKE PROTEIN"/>
    <property type="match status" value="1"/>
</dbReference>
<dbReference type="Gene3D" id="3.30.420.10">
    <property type="entry name" value="Ribonuclease H-like superfamily/Ribonuclease H"/>
    <property type="match status" value="1"/>
</dbReference>
<gene>
    <name evidence="2" type="ORF">ANN_15480</name>
</gene>
<protein>
    <submittedName>
        <fullName evidence="2">Uncharacterized protein</fullName>
    </submittedName>
</protein>
<dbReference type="EMBL" id="JAJSOF020000027">
    <property type="protein sequence ID" value="KAJ4433222.1"/>
    <property type="molecule type" value="Genomic_DNA"/>
</dbReference>